<gene>
    <name evidence="1" type="ORF">ASZ90_018715</name>
</gene>
<reference evidence="1" key="1">
    <citation type="journal article" date="2015" name="Proc. Natl. Acad. Sci. U.S.A.">
        <title>Networks of energetic and metabolic interactions define dynamics in microbial communities.</title>
        <authorList>
            <person name="Embree M."/>
            <person name="Liu J.K."/>
            <person name="Al-Bassam M.M."/>
            <person name="Zengler K."/>
        </authorList>
    </citation>
    <scope>NUCLEOTIDE SEQUENCE</scope>
</reference>
<accession>A0A0W8E5P8</accession>
<dbReference type="AlphaFoldDB" id="A0A0W8E5P8"/>
<evidence type="ECO:0000313" key="1">
    <source>
        <dbReference type="EMBL" id="KUG03935.1"/>
    </source>
</evidence>
<organism evidence="1">
    <name type="scientific">hydrocarbon metagenome</name>
    <dbReference type="NCBI Taxonomy" id="938273"/>
    <lineage>
        <taxon>unclassified sequences</taxon>
        <taxon>metagenomes</taxon>
        <taxon>ecological metagenomes</taxon>
    </lineage>
</organism>
<protein>
    <recommendedName>
        <fullName evidence="2">Flagellar protein</fullName>
    </recommendedName>
</protein>
<evidence type="ECO:0008006" key="2">
    <source>
        <dbReference type="Google" id="ProtNLM"/>
    </source>
</evidence>
<dbReference type="EMBL" id="LNQE01001865">
    <property type="protein sequence ID" value="KUG03935.1"/>
    <property type="molecule type" value="Genomic_DNA"/>
</dbReference>
<sequence length="76" mass="8448">MTNDLGNCKQCGRLYIIKHGNKLCHECSAEQQKKLFAVRQYLRDHPGQTAAEISAAMDLSLEFILGLIRQGTLVAS</sequence>
<name>A0A0W8E5P8_9ZZZZ</name>
<proteinExistence type="predicted"/>
<comment type="caution">
    <text evidence="1">The sequence shown here is derived from an EMBL/GenBank/DDBJ whole genome shotgun (WGS) entry which is preliminary data.</text>
</comment>